<evidence type="ECO:0000256" key="3">
    <source>
        <dbReference type="SAM" id="Phobius"/>
    </source>
</evidence>
<evidence type="ECO:0000313" key="5">
    <source>
        <dbReference type="EMBL" id="KAA3525382.1"/>
    </source>
</evidence>
<feature type="transmembrane region" description="Helical" evidence="3">
    <location>
        <begin position="24"/>
        <end position="46"/>
    </location>
</feature>
<proteinExistence type="predicted"/>
<comment type="catalytic activity">
    <reaction evidence="2">
        <text>2 GTP = 3',3'-c-di-GMP + 2 diphosphate</text>
        <dbReference type="Rhea" id="RHEA:24898"/>
        <dbReference type="ChEBI" id="CHEBI:33019"/>
        <dbReference type="ChEBI" id="CHEBI:37565"/>
        <dbReference type="ChEBI" id="CHEBI:58805"/>
        <dbReference type="EC" id="2.7.7.65"/>
    </reaction>
</comment>
<accession>A0A368NI84</accession>
<feature type="transmembrane region" description="Helical" evidence="3">
    <location>
        <begin position="66"/>
        <end position="90"/>
    </location>
</feature>
<dbReference type="PANTHER" id="PTHR45138">
    <property type="entry name" value="REGULATORY COMPONENTS OF SENSORY TRANSDUCTION SYSTEM"/>
    <property type="match status" value="1"/>
</dbReference>
<dbReference type="CDD" id="cd01949">
    <property type="entry name" value="GGDEF"/>
    <property type="match status" value="1"/>
</dbReference>
<reference evidence="5 6" key="1">
    <citation type="submission" date="2018-08" db="EMBL/GenBank/DDBJ databases">
        <title>Genome sequencing of Agrobacterium vitis strain ICMP 10754.</title>
        <authorList>
            <person name="Visnovsky S.B."/>
            <person name="Pitman A.R."/>
        </authorList>
    </citation>
    <scope>NUCLEOTIDE SEQUENCE [LARGE SCALE GENOMIC DNA]</scope>
    <source>
        <strain evidence="5 6">ICMP 10754</strain>
    </source>
</reference>
<dbReference type="PROSITE" id="PS50887">
    <property type="entry name" value="GGDEF"/>
    <property type="match status" value="1"/>
</dbReference>
<dbReference type="InterPro" id="IPR050469">
    <property type="entry name" value="Diguanylate_Cyclase"/>
</dbReference>
<keyword evidence="3" id="KW-1133">Transmembrane helix</keyword>
<dbReference type="Gene3D" id="3.30.70.270">
    <property type="match status" value="1"/>
</dbReference>
<dbReference type="AlphaFoldDB" id="A0A368NI84"/>
<evidence type="ECO:0000256" key="2">
    <source>
        <dbReference type="ARBA" id="ARBA00034247"/>
    </source>
</evidence>
<dbReference type="EMBL" id="QUSG01000012">
    <property type="protein sequence ID" value="KAA3525382.1"/>
    <property type="molecule type" value="Genomic_DNA"/>
</dbReference>
<evidence type="ECO:0000256" key="1">
    <source>
        <dbReference type="ARBA" id="ARBA00012528"/>
    </source>
</evidence>
<dbReference type="EC" id="2.7.7.65" evidence="1"/>
<dbReference type="Pfam" id="PF00990">
    <property type="entry name" value="GGDEF"/>
    <property type="match status" value="1"/>
</dbReference>
<sequence>MIVFIERHIQQACATDRFETRDKVLFFAIRVALGVTLIADILNFLAHHLLNALGLLPYPVGPAVTVGMIISTVVASSLTFSIVYLVGLAIHHLSISRATFEQLSRTDMLSGLLNRRAFMEEVAKAEEDSSLILFDIDRFKHINDELGHDAGDHAIVAVARHLMSAFEQPHIVARIGGEEFAVLAVKITAPERLALAQRCREMLAARPVNINDRLVHITLSGGIADRKSFETFEDLFNACDRALYLAKSSGRNLVLHSDLLPESFKLKGRVAV</sequence>
<keyword evidence="3" id="KW-0812">Transmembrane</keyword>
<dbReference type="SMART" id="SM00267">
    <property type="entry name" value="GGDEF"/>
    <property type="match status" value="1"/>
</dbReference>
<dbReference type="NCBIfam" id="TIGR00254">
    <property type="entry name" value="GGDEF"/>
    <property type="match status" value="1"/>
</dbReference>
<dbReference type="InterPro" id="IPR000160">
    <property type="entry name" value="GGDEF_dom"/>
</dbReference>
<evidence type="ECO:0000313" key="6">
    <source>
        <dbReference type="Proteomes" id="UP000436911"/>
    </source>
</evidence>
<dbReference type="SUPFAM" id="SSF55073">
    <property type="entry name" value="Nucleotide cyclase"/>
    <property type="match status" value="1"/>
</dbReference>
<protein>
    <recommendedName>
        <fullName evidence="1">diguanylate cyclase</fullName>
        <ecNumber evidence="1">2.7.7.65</ecNumber>
    </recommendedName>
</protein>
<organism evidence="5 6">
    <name type="scientific">Agrobacterium vitis</name>
    <name type="common">Rhizobium vitis</name>
    <dbReference type="NCBI Taxonomy" id="373"/>
    <lineage>
        <taxon>Bacteria</taxon>
        <taxon>Pseudomonadati</taxon>
        <taxon>Pseudomonadota</taxon>
        <taxon>Alphaproteobacteria</taxon>
        <taxon>Hyphomicrobiales</taxon>
        <taxon>Rhizobiaceae</taxon>
        <taxon>Rhizobium/Agrobacterium group</taxon>
        <taxon>Agrobacterium</taxon>
    </lineage>
</organism>
<dbReference type="Proteomes" id="UP000436911">
    <property type="component" value="Unassembled WGS sequence"/>
</dbReference>
<dbReference type="InterPro" id="IPR043128">
    <property type="entry name" value="Rev_trsase/Diguanyl_cyclase"/>
</dbReference>
<comment type="caution">
    <text evidence="5">The sequence shown here is derived from an EMBL/GenBank/DDBJ whole genome shotgun (WGS) entry which is preliminary data.</text>
</comment>
<dbReference type="InterPro" id="IPR029787">
    <property type="entry name" value="Nucleotide_cyclase"/>
</dbReference>
<gene>
    <name evidence="5" type="ORF">DXT89_18865</name>
</gene>
<feature type="domain" description="GGDEF" evidence="4">
    <location>
        <begin position="127"/>
        <end position="259"/>
    </location>
</feature>
<dbReference type="GO" id="GO:0052621">
    <property type="term" value="F:diguanylate cyclase activity"/>
    <property type="evidence" value="ECO:0007669"/>
    <property type="project" value="UniProtKB-EC"/>
</dbReference>
<evidence type="ECO:0000259" key="4">
    <source>
        <dbReference type="PROSITE" id="PS50887"/>
    </source>
</evidence>
<keyword evidence="3" id="KW-0472">Membrane</keyword>
<name>A0A368NI84_AGRVI</name>
<dbReference type="PANTHER" id="PTHR45138:SF9">
    <property type="entry name" value="DIGUANYLATE CYCLASE DGCM-RELATED"/>
    <property type="match status" value="1"/>
</dbReference>